<dbReference type="PANTHER" id="PTHR12697">
    <property type="entry name" value="PBS LYASE HEAT-LIKE PROTEIN"/>
    <property type="match status" value="1"/>
</dbReference>
<keyword evidence="4" id="KW-0456">Lyase</keyword>
<keyword evidence="3" id="KW-0605">Phycobilisome</keyword>
<evidence type="ECO:0000256" key="1">
    <source>
        <dbReference type="ARBA" id="ARBA00009299"/>
    </source>
</evidence>
<comment type="similarity">
    <text evidence="1">Belongs to the CpcE/RpcE/PecE family.</text>
</comment>
<dbReference type="PANTHER" id="PTHR12697:SF5">
    <property type="entry name" value="DEOXYHYPUSINE HYDROXYLASE"/>
    <property type="match status" value="1"/>
</dbReference>
<accession>A0A024CI90</accession>
<evidence type="ECO:0000256" key="3">
    <source>
        <dbReference type="ARBA" id="ARBA00022738"/>
    </source>
</evidence>
<dbReference type="GO" id="GO:0016829">
    <property type="term" value="F:lyase activity"/>
    <property type="evidence" value="ECO:0007669"/>
    <property type="project" value="UniProtKB-KW"/>
</dbReference>
<organism evidence="4">
    <name type="scientific">uncultured Synechococcus sp</name>
    <dbReference type="NCBI Taxonomy" id="154535"/>
    <lineage>
        <taxon>Bacteria</taxon>
        <taxon>Bacillati</taxon>
        <taxon>Cyanobacteriota</taxon>
        <taxon>Cyanophyceae</taxon>
        <taxon>Synechococcales</taxon>
        <taxon>Synechococcaceae</taxon>
        <taxon>Synechococcus</taxon>
        <taxon>environmental samples</taxon>
    </lineage>
</organism>
<dbReference type="SMART" id="SM00567">
    <property type="entry name" value="EZ_HEAT"/>
    <property type="match status" value="5"/>
</dbReference>
<dbReference type="GO" id="GO:0030089">
    <property type="term" value="C:phycobilisome"/>
    <property type="evidence" value="ECO:0007669"/>
    <property type="project" value="UniProtKB-KW"/>
</dbReference>
<dbReference type="InterPro" id="IPR016024">
    <property type="entry name" value="ARM-type_fold"/>
</dbReference>
<proteinExistence type="inferred from homology"/>
<sequence length="298" mass="31760">MAAEASSHPINAAEQLTEQEAYELAEELKLKLAEQIVPSSDQESIQKMVAGLGDPRGALRLTFAQSLGNIGAAAIPLLCDSLKNSPNVLIRRASAKTLNIIGSKVALPNLIEAFRTDDDPVVQGSSAGAMATIGEPAIESLLEILTDNQCSAFQVGLINLALSFAGSNAPNAFNQATQSNNPEIRIAALTALAEQVHSGTNDHAKELLIRALNDDASEVRAEAATITGKTLELEEIIHELCRLLKDEDSQVRINTALALMKTEAVSSISNLHEALSLERNDQAKAVIEVSINQLKKIE</sequence>
<evidence type="ECO:0000256" key="2">
    <source>
        <dbReference type="ARBA" id="ARBA00022549"/>
    </source>
</evidence>
<dbReference type="SUPFAM" id="SSF48371">
    <property type="entry name" value="ARM repeat"/>
    <property type="match status" value="1"/>
</dbReference>
<reference evidence="4" key="1">
    <citation type="journal article" date="2014" name="FEMS Microbiol. Ecol.">
        <title>Development of a targeted metagenomic approach to study a genomic region involved in light harvesting in marine Synechococcus.</title>
        <authorList>
            <person name="Humily F."/>
            <person name="Farrant G.K."/>
            <person name="Marie D."/>
            <person name="Perennou M."/>
            <person name="Mazard S."/>
            <person name="Labadie K."/>
            <person name="Aury J.-M."/>
            <person name="Wincker P."/>
            <person name="Nicolas Segui A."/>
            <person name="Scanlan D.J."/>
            <person name="Garczarek L."/>
        </authorList>
    </citation>
    <scope>NUCLEOTIDE SEQUENCE</scope>
</reference>
<keyword evidence="2" id="KW-0042">Antenna complex</keyword>
<dbReference type="InterPro" id="IPR004155">
    <property type="entry name" value="PBS_lyase_HEAT"/>
</dbReference>
<dbReference type="AlphaFoldDB" id="A0A024CI90"/>
<dbReference type="InterPro" id="IPR011989">
    <property type="entry name" value="ARM-like"/>
</dbReference>
<dbReference type="Gene3D" id="1.25.10.10">
    <property type="entry name" value="Leucine-rich Repeat Variant"/>
    <property type="match status" value="2"/>
</dbReference>
<protein>
    <submittedName>
        <fullName evidence="4">Putative phycobilin:C-phycoerythrin II lyase</fullName>
    </submittedName>
</protein>
<dbReference type="GO" id="GO:0016491">
    <property type="term" value="F:oxidoreductase activity"/>
    <property type="evidence" value="ECO:0007669"/>
    <property type="project" value="TreeGrafter"/>
</dbReference>
<evidence type="ECO:0000313" key="4">
    <source>
        <dbReference type="EMBL" id="AHZ34127.1"/>
    </source>
</evidence>
<name>A0A024CI90_9SYNE</name>
<dbReference type="Pfam" id="PF13646">
    <property type="entry name" value="HEAT_2"/>
    <property type="match status" value="2"/>
</dbReference>
<gene>
    <name evidence="4" type="primary">mpeU</name>
</gene>
<dbReference type="EMBL" id="KF846559">
    <property type="protein sequence ID" value="AHZ34127.1"/>
    <property type="molecule type" value="Genomic_DNA"/>
</dbReference>